<feature type="coiled-coil region" evidence="1">
    <location>
        <begin position="174"/>
        <end position="201"/>
    </location>
</feature>
<feature type="compositionally biased region" description="Basic and acidic residues" evidence="2">
    <location>
        <begin position="286"/>
        <end position="349"/>
    </location>
</feature>
<feature type="transmembrane region" description="Helical" evidence="3">
    <location>
        <begin position="529"/>
        <end position="551"/>
    </location>
</feature>
<sequence>MRVRKSVSALAVALIAVVSALVALPSASAATTETQAANRIYSLINSHRADSGLAPLAWNPQISAVAQDWTAGSAVTAELAGAYTFDHNGRLPAGYPAGTQGWSENIVWNNNVDQAFSWWVGSPAHNANMLNPSFTDVGIGAVRLTAGPNSGSYLITADFGAYPAGSGGGLPIVSDAEKAEAERIAAEKAAAEKAAKAAADKAAADKAEADRVAKAAAEKAAADKAEADRVAKAAADKAAAEKAAADKAEADRVAKAAADKAAAEKAAADKAAAGKAAQNSEVDKAAAEKAAAEKAAAEKAAAERIAAEKATADKAERVAAEKAAADKAAAKAEADRVAAEQATAEKERQATSPVPATTPAAPSESPANNEPAAATQPEVEQSGKEPVVEAAPAADPMDPAVLSDSARGSFAAAAHGSLLTLKGLTPNASYRVVLHSTPVDLGLMTADSQGMIALEIPAELPAGNHRVALSSNGEFAGWQAFSVEAPVTVLGSAATAATADTQGQPHGTAAAAGAGAAEGQLAATGLNSWQLMTALLGALLVVAGTAAVVAVRRRTVQA</sequence>
<feature type="compositionally biased region" description="Low complexity" evidence="2">
    <location>
        <begin position="350"/>
        <end position="375"/>
    </location>
</feature>
<evidence type="ECO:0000313" key="8">
    <source>
        <dbReference type="Proteomes" id="UP000829758"/>
    </source>
</evidence>
<keyword evidence="3" id="KW-0812">Transmembrane</keyword>
<organism evidence="6 9">
    <name type="scientific">Arthrobacter zhangbolii</name>
    <dbReference type="NCBI Taxonomy" id="2886936"/>
    <lineage>
        <taxon>Bacteria</taxon>
        <taxon>Bacillati</taxon>
        <taxon>Actinomycetota</taxon>
        <taxon>Actinomycetes</taxon>
        <taxon>Micrococcales</taxon>
        <taxon>Micrococcaceae</taxon>
        <taxon>Arthrobacter</taxon>
    </lineage>
</organism>
<dbReference type="InterPro" id="IPR035940">
    <property type="entry name" value="CAP_sf"/>
</dbReference>
<reference evidence="6" key="1">
    <citation type="submission" date="2021-10" db="EMBL/GenBank/DDBJ databases">
        <title>Novel species in genus Arthrobacter.</title>
        <authorList>
            <person name="Liu Y."/>
        </authorList>
    </citation>
    <scope>NUCLEOTIDE SEQUENCE</scope>
    <source>
        <strain evidence="8">zg-Y462</strain>
        <strain evidence="6">Zg-Y462</strain>
    </source>
</reference>
<accession>A0A9X1M729</accession>
<gene>
    <name evidence="6" type="ORF">LJ755_07655</name>
    <name evidence="7" type="ORF">MUK71_13265</name>
</gene>
<dbReference type="EMBL" id="JAJFZT010000005">
    <property type="protein sequence ID" value="MCC3272604.1"/>
    <property type="molecule type" value="Genomic_DNA"/>
</dbReference>
<evidence type="ECO:0000313" key="7">
    <source>
        <dbReference type="EMBL" id="UON91548.1"/>
    </source>
</evidence>
<dbReference type="PANTHER" id="PTHR31157">
    <property type="entry name" value="SCP DOMAIN-CONTAINING PROTEIN"/>
    <property type="match status" value="1"/>
</dbReference>
<dbReference type="Pfam" id="PF00188">
    <property type="entry name" value="CAP"/>
    <property type="match status" value="1"/>
</dbReference>
<evidence type="ECO:0000256" key="4">
    <source>
        <dbReference type="SAM" id="SignalP"/>
    </source>
</evidence>
<dbReference type="Proteomes" id="UP001155145">
    <property type="component" value="Unassembled WGS sequence"/>
</dbReference>
<dbReference type="CDD" id="cd05379">
    <property type="entry name" value="CAP_bacterial"/>
    <property type="match status" value="1"/>
</dbReference>
<protein>
    <submittedName>
        <fullName evidence="6">CAP domain-containing protein</fullName>
    </submittedName>
</protein>
<dbReference type="RefSeq" id="WP_227928694.1">
    <property type="nucleotide sequence ID" value="NZ_CP094984.1"/>
</dbReference>
<feature type="domain" description="SCP" evidence="5">
    <location>
        <begin position="42"/>
        <end position="149"/>
    </location>
</feature>
<evidence type="ECO:0000313" key="9">
    <source>
        <dbReference type="Proteomes" id="UP001155145"/>
    </source>
</evidence>
<evidence type="ECO:0000256" key="1">
    <source>
        <dbReference type="SAM" id="Coils"/>
    </source>
</evidence>
<feature type="region of interest" description="Disordered" evidence="2">
    <location>
        <begin position="286"/>
        <end position="396"/>
    </location>
</feature>
<keyword evidence="8" id="KW-1185">Reference proteome</keyword>
<dbReference type="SUPFAM" id="SSF55797">
    <property type="entry name" value="PR-1-like"/>
    <property type="match status" value="1"/>
</dbReference>
<dbReference type="AlphaFoldDB" id="A0A9X1M729"/>
<name>A0A9X1M729_9MICC</name>
<feature type="chain" id="PRO_5040984901" evidence="4">
    <location>
        <begin position="30"/>
        <end position="558"/>
    </location>
</feature>
<keyword evidence="3" id="KW-0472">Membrane</keyword>
<dbReference type="InterPro" id="IPR014044">
    <property type="entry name" value="CAP_dom"/>
</dbReference>
<dbReference type="EMBL" id="CP094984">
    <property type="protein sequence ID" value="UON91548.1"/>
    <property type="molecule type" value="Genomic_DNA"/>
</dbReference>
<dbReference type="Proteomes" id="UP000829758">
    <property type="component" value="Chromosome"/>
</dbReference>
<evidence type="ECO:0000259" key="5">
    <source>
        <dbReference type="Pfam" id="PF00188"/>
    </source>
</evidence>
<proteinExistence type="predicted"/>
<evidence type="ECO:0000256" key="3">
    <source>
        <dbReference type="SAM" id="Phobius"/>
    </source>
</evidence>
<dbReference type="PANTHER" id="PTHR31157:SF1">
    <property type="entry name" value="SCP DOMAIN-CONTAINING PROTEIN"/>
    <property type="match status" value="1"/>
</dbReference>
<evidence type="ECO:0000313" key="6">
    <source>
        <dbReference type="EMBL" id="MCC3272604.1"/>
    </source>
</evidence>
<evidence type="ECO:0000256" key="2">
    <source>
        <dbReference type="SAM" id="MobiDB-lite"/>
    </source>
</evidence>
<feature type="signal peptide" evidence="4">
    <location>
        <begin position="1"/>
        <end position="29"/>
    </location>
</feature>
<dbReference type="Gene3D" id="3.40.33.10">
    <property type="entry name" value="CAP"/>
    <property type="match status" value="1"/>
</dbReference>
<keyword evidence="3" id="KW-1133">Transmembrane helix</keyword>
<keyword evidence="4" id="KW-0732">Signal</keyword>
<keyword evidence="1" id="KW-0175">Coiled coil</keyword>